<evidence type="ECO:0000313" key="2">
    <source>
        <dbReference type="EMBL" id="OCL32046.1"/>
    </source>
</evidence>
<accession>A0A1C0AIX1</accession>
<dbReference type="AlphaFoldDB" id="A0A1C0AIX1"/>
<dbReference type="EMBL" id="MBQD01000024">
    <property type="protein sequence ID" value="OCL32046.1"/>
    <property type="molecule type" value="Genomic_DNA"/>
</dbReference>
<feature type="compositionally biased region" description="Pro residues" evidence="1">
    <location>
        <begin position="75"/>
        <end position="124"/>
    </location>
</feature>
<comment type="caution">
    <text evidence="2">The sequence shown here is derived from an EMBL/GenBank/DDBJ whole genome shotgun (WGS) entry which is preliminary data.</text>
</comment>
<evidence type="ECO:0000313" key="3">
    <source>
        <dbReference type="Proteomes" id="UP000093501"/>
    </source>
</evidence>
<evidence type="ECO:0000256" key="1">
    <source>
        <dbReference type="SAM" id="MobiDB-lite"/>
    </source>
</evidence>
<dbReference type="Proteomes" id="UP000093501">
    <property type="component" value="Unassembled WGS sequence"/>
</dbReference>
<reference evidence="3" key="1">
    <citation type="submission" date="2016-07" db="EMBL/GenBank/DDBJ databases">
        <authorList>
            <person name="Florea S."/>
            <person name="Webb J.S."/>
            <person name="Jaromczyk J."/>
            <person name="Schardl C.L."/>
        </authorList>
    </citation>
    <scope>NUCLEOTIDE SEQUENCE [LARGE SCALE GENOMIC DNA]</scope>
    <source>
        <strain evidence="3">IPBSL-7</strain>
    </source>
</reference>
<sequence length="124" mass="12863">MLVAGADYTMVVTIKGASVSLELNGSFVRSMAYSAALADGRVGLVVGSATASYDSVRIRTDGWTAPEGTVTEPVPTDPVPADPVPTDPLPTDPDPTDPVPTDPEPEPTEPVPTEPVPTKPPKKK</sequence>
<keyword evidence="3" id="KW-1185">Reference proteome</keyword>
<proteinExistence type="predicted"/>
<gene>
    <name evidence="2" type="ORF">BCR15_08365</name>
</gene>
<feature type="region of interest" description="Disordered" evidence="1">
    <location>
        <begin position="57"/>
        <end position="124"/>
    </location>
</feature>
<name>A0A1C0AIX1_9ACTN</name>
<organism evidence="2 3">
    <name type="scientific">Tessaracoccus lapidicaptus</name>
    <dbReference type="NCBI Taxonomy" id="1427523"/>
    <lineage>
        <taxon>Bacteria</taxon>
        <taxon>Bacillati</taxon>
        <taxon>Actinomycetota</taxon>
        <taxon>Actinomycetes</taxon>
        <taxon>Propionibacteriales</taxon>
        <taxon>Propionibacteriaceae</taxon>
        <taxon>Tessaracoccus</taxon>
    </lineage>
</organism>
<protein>
    <submittedName>
        <fullName evidence="2">Uncharacterized protein</fullName>
    </submittedName>
</protein>